<dbReference type="PANTHER" id="PTHR28678:SF1">
    <property type="entry name" value="CODANIN-1"/>
    <property type="match status" value="1"/>
</dbReference>
<dbReference type="FunFam" id="1.10.10.2670:FF:000001">
    <property type="entry name" value="E3 ubiquitin-protein ligase UBR2 isoform X1"/>
    <property type="match status" value="1"/>
</dbReference>
<dbReference type="InterPro" id="IPR017441">
    <property type="entry name" value="Protein_kinase_ATP_BS"/>
</dbReference>
<feature type="region of interest" description="Disordered" evidence="14">
    <location>
        <begin position="2331"/>
        <end position="2406"/>
    </location>
</feature>
<evidence type="ECO:0000256" key="3">
    <source>
        <dbReference type="ARBA" id="ARBA00022490"/>
    </source>
</evidence>
<dbReference type="Gene3D" id="1.10.10.2670">
    <property type="entry name" value="E3 ubiquitin-protein ligase"/>
    <property type="match status" value="1"/>
</dbReference>
<comment type="caution">
    <text evidence="16">The sequence shown here is derived from an EMBL/GenBank/DDBJ whole genome shotgun (WGS) entry which is preliminary data.</text>
</comment>
<dbReference type="UniPathway" id="UPA00143"/>
<dbReference type="EC" id="2.7.11.1" evidence="2"/>
<dbReference type="PROSITE" id="PS50011">
    <property type="entry name" value="PROTEIN_KINASE_DOM"/>
    <property type="match status" value="1"/>
</dbReference>
<dbReference type="InterPro" id="IPR000719">
    <property type="entry name" value="Prot_kinase_dom"/>
</dbReference>
<dbReference type="InterPro" id="IPR036390">
    <property type="entry name" value="WH_DNA-bd_sf"/>
</dbReference>
<feature type="compositionally biased region" description="Polar residues" evidence="14">
    <location>
        <begin position="2369"/>
        <end position="2378"/>
    </location>
</feature>
<dbReference type="SUPFAM" id="SSF46785">
    <property type="entry name" value="Winged helix' DNA-binding domain"/>
    <property type="match status" value="1"/>
</dbReference>
<name>A0A836AEF7_SHEEP</name>
<evidence type="ECO:0000259" key="15">
    <source>
        <dbReference type="PROSITE" id="PS50011"/>
    </source>
</evidence>
<evidence type="ECO:0000256" key="12">
    <source>
        <dbReference type="ARBA" id="ARBA00061588"/>
    </source>
</evidence>
<dbReference type="PROSITE" id="PS00107">
    <property type="entry name" value="PROTEIN_KINASE_ATP"/>
    <property type="match status" value="1"/>
</dbReference>
<dbReference type="FunFam" id="1.10.510.10:FF:000167">
    <property type="entry name" value="Tau tubulin kinase 1"/>
    <property type="match status" value="1"/>
</dbReference>
<keyword evidence="3" id="KW-0963">Cytoplasm</keyword>
<feature type="compositionally biased region" description="Pro residues" evidence="14">
    <location>
        <begin position="2353"/>
        <end position="2363"/>
    </location>
</feature>
<evidence type="ECO:0000256" key="8">
    <source>
        <dbReference type="ARBA" id="ARBA00022777"/>
    </source>
</evidence>
<feature type="binding site" evidence="13">
    <location>
        <position position="1328"/>
    </location>
    <ligand>
        <name>ATP</name>
        <dbReference type="ChEBI" id="CHEBI:30616"/>
    </ligand>
</feature>
<dbReference type="Pfam" id="PF22960">
    <property type="entry name" value="WHD_UBR1"/>
    <property type="match status" value="1"/>
</dbReference>
<dbReference type="InterPro" id="IPR040031">
    <property type="entry name" value="Codanin-1"/>
</dbReference>
<dbReference type="Pfam" id="PF18995">
    <property type="entry name" value="PRT6_C"/>
    <property type="match status" value="1"/>
</dbReference>
<evidence type="ECO:0000256" key="11">
    <source>
        <dbReference type="ARBA" id="ARBA00048679"/>
    </source>
</evidence>
<evidence type="ECO:0000313" key="16">
    <source>
        <dbReference type="EMBL" id="KAG5206569.1"/>
    </source>
</evidence>
<dbReference type="CDD" id="cd14129">
    <property type="entry name" value="STKc_TTBK2"/>
    <property type="match status" value="1"/>
</dbReference>
<dbReference type="GO" id="GO:0051603">
    <property type="term" value="P:proteolysis involved in protein catabolic process"/>
    <property type="evidence" value="ECO:0007669"/>
    <property type="project" value="UniProtKB-ARBA"/>
</dbReference>
<keyword evidence="8" id="KW-0418">Kinase</keyword>
<dbReference type="GO" id="GO:0015630">
    <property type="term" value="C:microtubule cytoskeleton"/>
    <property type="evidence" value="ECO:0007669"/>
    <property type="project" value="UniProtKB-ARBA"/>
</dbReference>
<comment type="catalytic activity">
    <reaction evidence="10">
        <text>L-threonyl-[protein] + ATP = O-phospho-L-threonyl-[protein] + ADP + H(+)</text>
        <dbReference type="Rhea" id="RHEA:46608"/>
        <dbReference type="Rhea" id="RHEA-COMP:11060"/>
        <dbReference type="Rhea" id="RHEA-COMP:11605"/>
        <dbReference type="ChEBI" id="CHEBI:15378"/>
        <dbReference type="ChEBI" id="CHEBI:30013"/>
        <dbReference type="ChEBI" id="CHEBI:30616"/>
        <dbReference type="ChEBI" id="CHEBI:61977"/>
        <dbReference type="ChEBI" id="CHEBI:456216"/>
        <dbReference type="EC" id="2.7.11.1"/>
    </reaction>
</comment>
<feature type="compositionally biased region" description="Polar residues" evidence="14">
    <location>
        <begin position="1952"/>
        <end position="1961"/>
    </location>
</feature>
<dbReference type="GO" id="GO:0005524">
    <property type="term" value="F:ATP binding"/>
    <property type="evidence" value="ECO:0007669"/>
    <property type="project" value="UniProtKB-UniRule"/>
</dbReference>
<feature type="region of interest" description="Disordered" evidence="14">
    <location>
        <begin position="1952"/>
        <end position="1973"/>
    </location>
</feature>
<proteinExistence type="inferred from homology"/>
<dbReference type="GO" id="GO:0005737">
    <property type="term" value="C:cytoplasm"/>
    <property type="evidence" value="ECO:0007669"/>
    <property type="project" value="UniProtKB-SubCell"/>
</dbReference>
<feature type="domain" description="Protein kinase" evidence="15">
    <location>
        <begin position="1299"/>
        <end position="1562"/>
    </location>
</feature>
<evidence type="ECO:0000256" key="6">
    <source>
        <dbReference type="ARBA" id="ARBA00022679"/>
    </source>
</evidence>
<keyword evidence="7 13" id="KW-0547">Nucleotide-binding</keyword>
<dbReference type="InterPro" id="IPR055194">
    <property type="entry name" value="UBR1-like_WH"/>
</dbReference>
<evidence type="ECO:0000256" key="5">
    <source>
        <dbReference type="ARBA" id="ARBA00022553"/>
    </source>
</evidence>
<evidence type="ECO:0000256" key="13">
    <source>
        <dbReference type="PROSITE-ProRule" id="PRU10141"/>
    </source>
</evidence>
<evidence type="ECO:0000256" key="7">
    <source>
        <dbReference type="ARBA" id="ARBA00022741"/>
    </source>
</evidence>
<comment type="similarity">
    <text evidence="12">Belongs to the protein kinase superfamily. CK1 Ser/Thr protein kinase family.</text>
</comment>
<sequence length="3338" mass="374183">YILISKPTVWTERLRMQFLEGFRSFLKILTCMQGMEEIRRQVGQHIEVDPDWEAAIAIQMQLKNILLMFQEWCACDEELLLVAYKECHKAVMRCSTGFKSSSKTVIQLCGHTLETKSYKVSEDLVSIHLPLSRTLAGLHVRLSRLGAVSRLHEFVPFEDFQVEVLVEYPLRCLVLVAQVVAEMWRRNGLSLISQVFYYQDVKCREEMYDKDIIMLQIGASLMDPNKFLLLVLHRYELADAFNKTISIKDQDLVKQYNTLIEEMLQVLIYIVGERYVPGVGNVTKEEVTMREIIHLLCIEPMPHSAIAKNLPENENNETGLESVINKVATFKKPGVSGHGVYELKDESLKDFNMYFYHYSKTQHSKAEHMQKKRRKQENKDEALPPPPPPEFCPAFSKAVNLLNCDIMMYILRTIFERAVDPDSNLWTEGMLQMAFHILALGLLEEKQQLQKCPEEEVMFDFYHKASRLGSSAMNAQNIQMLLEKLKGIPQLEGQKDMIMWILQMFDTVKRLREKSCLIVATTSGSDSIKNDEITHDKEKAERKRKAEAARLHRQKIMAQMSALQKNFIETHKLMYDSTSEMSGKEDSIMEEESTPAVNDYSRIALGPKRGPSITEKEVLTCILCQEEQEVKIENNAMVLSACVQKSTALTQHRGKPIELSGETMDPLFMDADLAYGTYTGSCGHVMHAVCWQKYFEAVQLSSQQRIHVDLFDLESGEYLCPLCKSLCNTVIPIIPLQHQKISSENTEPLAQLLTLERWIQTVLARITGYNMKHAKGENPTIPVLFDQGMGDSTLEFHSILSYGVQSSLNYSNSIKEMVLLFATTIFRIGLKVPPDETDPRIPMMTWSTCAFTIQAIENLLGDEGKPLFGALQNRQHNGLKALMQFAIAQRITCSQVLIQKHLIRLLSVVLPNLQSEATPCLLSIDLFHVLVGTVLAFPSLYWDDAVDLQPSPVSSSYNHLYLFHLITMAHMLQILLTIDTGVPLAQIQEESEEARSASSFLAEISQYTSGCIGCGIPGWYLWVCLKNGIIPYLRCAALFFHYLLGVTPPEELFTNAAEGEYNALCSYLSLPTNLFLLFQKYWDTVRPLLQRWCTDPALLYCLKQKSTVVRYPRKRNSLIELPDDYSCLLNQASHFRCPRSADDERKHPVLCLFCGAILCSQNICCQEVVNGEEVGACIFHALHCGAGVCIFLKIRECRVVLVEGKARGCAYPAPYLDEYGETDPGLKRGNPLHLSHERYRKLHLVWQQHCIIEEIARSQETNQMLFGFNWQLLSLVFGMLVAASYCIKLLNFTSVRVDLPKLRKIGGGGFGEIYDALDMLTRENVALKVESAQQPKQVLKMEVAVLKKLQGKDHVCRFIGCGRNDRFNYVVMQLQGRNLADLRRSQSRGTFTISTTLRLGRQILESIESIHSVGFLHRDIKPSNFAMGRFPSTCRKCYMLDFGLARQFTNSCGDVRPPRAVAGFRGTVRYASVNAHRNREMGRHDDLWSLFYMLVEFVVGQLPWRKIKDKEQVGSIKERYDHRLMLKHLPPEFSIFLEHISSLDYFTKPDYQLLTSVFDNSIKAFGVIESDPFDWEKTGTDGSLTTTTASATPQLHTRLTPAAIGIANATPIPGDMLRENTDEVFPDEQLSDGENGIPVGVSPDKLPGSLGHPRPQEKDVWEEMDTNRNKIKLGICKAATEEENSHGQANGILNAPSLGSPIRVRSEITQPDRDVPLVRKLRSIHSFELEKRLALEPKPDTDKFLETCLEKMQKDPSAGKESTLPALLHKPCVPAVSRADHIWHYDEEYLPDASKPASANTPEQADGGGSNGFVAVNLSSCKQEVDSKEWVIVDKEQDLQDFRTNEALGPKTTGSPSDEEPEVLQVLEESPQDDKFQLGPWAENDRLKKETSGVVFVLSGECPATAASEQYIDRLELQAGAASQFITATPTSPMEAQAEGPLTAITIPRPSVASTQSTSGSFHYGQQPEKKDPHTIEPTVELYSPRENFSGLVVIEGEPPSGGSRTDLGLQIDHIGHDMLPNIREYDRSQDLGPKDLPDHNRLAMREFEDLPRELEEKSIVVGSDNEEEKLSKRQHYIEISPLPGDLVTMERDHSATTEPLDVTKTQTFSVVPNQDRNQEIMTLLAVQPSEVSPRVIDPYVEEQIGQVAAMQKSKISKEDDIKGEDLPNHSGDLSTFLHQEGKREKIAPRNGELFNPVSESEHCPPSRKDVVRSSFVTRHSRIPVLAQEIDSTFDSSSPVSAKEKLLQKKACQPDLVKLLVEKRQLRSLLGDLSSASDKLLEERLTAVPAPFSEEEVFTPFSRLAADSHLSRSAEDSFLAPIISQSRKSKIPRPVSWVNTDQVNSSAPSQFLPRPPPGKPPVRPGVEASSKQLQQSPTPACPTLEPGSPHPSRTGHLTAEPADPTRVSSRHRLELVALVYSSCIAENLVPNLFLELFFVLQLLTARRMVAAKDSDLEPTPGAVDSLESPLFQSVHDCVFFAVQVLEHQFHVLSHLDKGTLKLLAENERLLCFSPALQGRLRAAYEGSVAKVSLAMPPSAQAVSFQPETDNRANFSSDRAFHTFKKQRDVFYEVLREWEDRHEEPGWDFEKGLGSRIRAMMGQLSAACSHSHFVRLFQKQLLQMCQSPGGAGGTVLGEAPDVLNMLGADKLGRLRRLQERLVAPQSSGGPCPPPTFPGCQGFFRDFILSASSFQFNQHLMDSLSLKIRELNSLALPQPEPSDEDGESDVDWQGERRQFAVVLLSLRLLAKFLGFVAFLPYRGPEPPPTRELQDSILSLRSQVPPVLDVRALLQQGLRARRAVLTVPWLVEFLSLADHIVPMLDYYRSIFTLLLHLHRSLVLSKESEGEMCFLNKLLLLAVLGWLFQIPTVPEDLFFLEEGQLDVFEVDTVASEHGLDSMPVVDQQLLYTCCPYIGELRKLLASWVSGSSGRSGGLVRKITPTTTTGLGAQPPQTTQGLQAQLAQAFFHNQPPSLRRTVEFVAERIGSNCVKHIKATLVAELVRQAESLLQEQLVTQGQEGGDPAQLLEILCSQLCPHGAQALTQGREFCQKKSPGAVRALLPEETPAAVLSSAENIAVSLATEKACAWLSANITALIRREVKAAVSRTLRAQGPEPAARGERRGCSRACEHHAPLPSHLISEIKDVLSLAVGPRDPEEGVAPEYLEQLLGQLGQMLRCRQFLCPPAEQHLAKCSVELASLLVADQIPILGPPAQHQLERGQARRLLLMLLSLWKDDFQVPVPLQLLLRPRNVALLADTRPREWDLLLFLLRELVEKGLMRRMEIEACLGSLHETQWPGDFSEELATLFNLFLAEPHVPEHQLRACELVQPNRGTVLAQS</sequence>
<dbReference type="PANTHER" id="PTHR28678">
    <property type="entry name" value="CODANIN-1"/>
    <property type="match status" value="1"/>
</dbReference>
<feature type="compositionally biased region" description="Polar residues" evidence="14">
    <location>
        <begin position="2337"/>
        <end position="2349"/>
    </location>
</feature>
<evidence type="ECO:0000256" key="10">
    <source>
        <dbReference type="ARBA" id="ARBA00047899"/>
    </source>
</evidence>
<comment type="catalytic activity">
    <reaction evidence="11">
        <text>L-seryl-[protein] + ATP = O-phospho-L-seryl-[protein] + ADP + H(+)</text>
        <dbReference type="Rhea" id="RHEA:17989"/>
        <dbReference type="Rhea" id="RHEA-COMP:9863"/>
        <dbReference type="Rhea" id="RHEA-COMP:11604"/>
        <dbReference type="ChEBI" id="CHEBI:15378"/>
        <dbReference type="ChEBI" id="CHEBI:29999"/>
        <dbReference type="ChEBI" id="CHEBI:30616"/>
        <dbReference type="ChEBI" id="CHEBI:83421"/>
        <dbReference type="ChEBI" id="CHEBI:456216"/>
        <dbReference type="EC" id="2.7.11.1"/>
    </reaction>
</comment>
<dbReference type="GO" id="GO:0004674">
    <property type="term" value="F:protein serine/threonine kinase activity"/>
    <property type="evidence" value="ECO:0007669"/>
    <property type="project" value="UniProtKB-KW"/>
</dbReference>
<evidence type="ECO:0000256" key="14">
    <source>
        <dbReference type="SAM" id="MobiDB-lite"/>
    </source>
</evidence>
<dbReference type="GO" id="GO:0016567">
    <property type="term" value="P:protein ubiquitination"/>
    <property type="evidence" value="ECO:0007669"/>
    <property type="project" value="UniProtKB-UniPathway"/>
</dbReference>
<dbReference type="EMBL" id="JAEMGP010000007">
    <property type="protein sequence ID" value="KAG5206569.1"/>
    <property type="molecule type" value="Genomic_DNA"/>
</dbReference>
<evidence type="ECO:0000313" key="17">
    <source>
        <dbReference type="Proteomes" id="UP000664991"/>
    </source>
</evidence>
<evidence type="ECO:0000256" key="4">
    <source>
        <dbReference type="ARBA" id="ARBA00022527"/>
    </source>
</evidence>
<dbReference type="InterPro" id="IPR047915">
    <property type="entry name" value="TTBK2_STKc"/>
</dbReference>
<dbReference type="Gene3D" id="1.10.510.10">
    <property type="entry name" value="Transferase(Phosphotransferase) domain 1"/>
    <property type="match status" value="1"/>
</dbReference>
<dbReference type="FunFam" id="3.30.200.20:FF:000358">
    <property type="entry name" value="Tau tubulin kinase 2b"/>
    <property type="match status" value="1"/>
</dbReference>
<dbReference type="Proteomes" id="UP000664991">
    <property type="component" value="Unassembled WGS sequence"/>
</dbReference>
<dbReference type="SUPFAM" id="SSF56112">
    <property type="entry name" value="Protein kinase-like (PK-like)"/>
    <property type="match status" value="1"/>
</dbReference>
<feature type="region of interest" description="Disordered" evidence="14">
    <location>
        <begin position="362"/>
        <end position="389"/>
    </location>
</feature>
<dbReference type="SMART" id="SM00220">
    <property type="entry name" value="S_TKc"/>
    <property type="match status" value="1"/>
</dbReference>
<reference evidence="16 17" key="1">
    <citation type="submission" date="2020-12" db="EMBL/GenBank/DDBJ databases">
        <title>De novo assembly of Tibetan sheep genome.</title>
        <authorList>
            <person name="Li X."/>
        </authorList>
    </citation>
    <scope>NUCLEOTIDE SEQUENCE [LARGE SCALE GENOMIC DNA]</scope>
    <source>
        <tissue evidence="16">Heart</tissue>
    </source>
</reference>
<accession>A0A836AEF7</accession>
<evidence type="ECO:0000256" key="9">
    <source>
        <dbReference type="ARBA" id="ARBA00022840"/>
    </source>
</evidence>
<keyword evidence="5" id="KW-0597">Phosphoprotein</keyword>
<gene>
    <name evidence="16" type="ORF">JEQ12_018142</name>
</gene>
<evidence type="ECO:0000256" key="2">
    <source>
        <dbReference type="ARBA" id="ARBA00012513"/>
    </source>
</evidence>
<dbReference type="Pfam" id="PF00069">
    <property type="entry name" value="Pkinase"/>
    <property type="match status" value="1"/>
</dbReference>
<keyword evidence="9 13" id="KW-0067">ATP-binding</keyword>
<comment type="subcellular location">
    <subcellularLocation>
        <location evidence="1">Cytoplasm</location>
    </subcellularLocation>
</comment>
<dbReference type="Pfam" id="PF15296">
    <property type="entry name" value="Codanin-1_C"/>
    <property type="match status" value="1"/>
</dbReference>
<keyword evidence="6" id="KW-0808">Transferase</keyword>
<evidence type="ECO:0000256" key="1">
    <source>
        <dbReference type="ARBA" id="ARBA00004496"/>
    </source>
</evidence>
<feature type="non-terminal residue" evidence="16">
    <location>
        <position position="3338"/>
    </location>
</feature>
<dbReference type="GO" id="GO:0006325">
    <property type="term" value="P:chromatin organization"/>
    <property type="evidence" value="ECO:0007669"/>
    <property type="project" value="TreeGrafter"/>
</dbReference>
<organism evidence="16 17">
    <name type="scientific">Ovis aries</name>
    <name type="common">Sheep</name>
    <dbReference type="NCBI Taxonomy" id="9940"/>
    <lineage>
        <taxon>Eukaryota</taxon>
        <taxon>Metazoa</taxon>
        <taxon>Chordata</taxon>
        <taxon>Craniata</taxon>
        <taxon>Vertebrata</taxon>
        <taxon>Euteleostomi</taxon>
        <taxon>Mammalia</taxon>
        <taxon>Eutheria</taxon>
        <taxon>Laurasiatheria</taxon>
        <taxon>Artiodactyla</taxon>
        <taxon>Ruminantia</taxon>
        <taxon>Pecora</taxon>
        <taxon>Bovidae</taxon>
        <taxon>Caprinae</taxon>
        <taxon>Ovis</taxon>
    </lineage>
</organism>
<dbReference type="CDD" id="cd16685">
    <property type="entry name" value="RING-H2_UBR1"/>
    <property type="match status" value="1"/>
</dbReference>
<keyword evidence="4" id="KW-0723">Serine/threonine-protein kinase</keyword>
<feature type="region of interest" description="Disordered" evidence="14">
    <location>
        <begin position="1792"/>
        <end position="1811"/>
    </location>
</feature>
<dbReference type="InterPro" id="IPR042065">
    <property type="entry name" value="E3_ELL-like"/>
</dbReference>
<protein>
    <recommendedName>
        <fullName evidence="2">non-specific serine/threonine protein kinase</fullName>
        <ecNumber evidence="2">2.7.11.1</ecNumber>
    </recommendedName>
</protein>
<dbReference type="GO" id="GO:0005634">
    <property type="term" value="C:nucleus"/>
    <property type="evidence" value="ECO:0007669"/>
    <property type="project" value="TreeGrafter"/>
</dbReference>
<dbReference type="InterPro" id="IPR028171">
    <property type="entry name" value="Codanin-1_C"/>
</dbReference>
<dbReference type="InterPro" id="IPR011009">
    <property type="entry name" value="Kinase-like_dom_sf"/>
</dbReference>
<dbReference type="InterPro" id="IPR044046">
    <property type="entry name" value="E3_ligase_UBR-like_C"/>
</dbReference>